<keyword evidence="2" id="KW-0560">Oxidoreductase</keyword>
<dbReference type="AlphaFoldDB" id="A0A2M6U6Y9"/>
<dbReference type="PANTHER" id="PTHR11091">
    <property type="entry name" value="OXIDOREDUCTASE-RELATED"/>
    <property type="match status" value="1"/>
</dbReference>
<sequence>MGGASETSMIGEAALRQFATSLLHAGGFTADHAEQTAEMLVWANLRGADSHGVLRIPRYVEMVELGLINPAATPLQVFGKGAVAVIDAQRAPGAVGMNAAARSAAELAGVHGLAWCAVRSISHAGAIGYYAQQVAQSGRIGIAMTASKPLMIYYGSRAEGVSTNPIAISAPTSDPQQPLLFDMSTASVAIGKVMAAKDAGRSLPSGWAVDKHGEETTDPRKVKSVLPMAGPKGSGLSLMIEVLASVLVGNPLISVALSQGGDPGGNGLVAALDPAAFGEDFIPDVDRLRVAIKNLPPAAGVDQVYLPGERGFQERDRRSREGIPLAQGTFTRLLALASRLNVPAPAVAAN</sequence>
<dbReference type="EMBL" id="LFJC01000003">
    <property type="protein sequence ID" value="PIT00349.1"/>
    <property type="molecule type" value="Genomic_DNA"/>
</dbReference>
<dbReference type="InterPro" id="IPR043144">
    <property type="entry name" value="Mal/L-sulf/L-lact_DH-like_ah"/>
</dbReference>
<protein>
    <submittedName>
        <fullName evidence="3">Dehydrogenase</fullName>
    </submittedName>
</protein>
<gene>
    <name evidence="3" type="ORF">TSA1_05950</name>
</gene>
<dbReference type="InterPro" id="IPR036111">
    <property type="entry name" value="Mal/L-sulfo/L-lacto_DH-like_sf"/>
</dbReference>
<dbReference type="Gene3D" id="1.10.1530.10">
    <property type="match status" value="1"/>
</dbReference>
<dbReference type="GO" id="GO:0016491">
    <property type="term" value="F:oxidoreductase activity"/>
    <property type="evidence" value="ECO:0007669"/>
    <property type="project" value="UniProtKB-KW"/>
</dbReference>
<dbReference type="Proteomes" id="UP000228930">
    <property type="component" value="Unassembled WGS sequence"/>
</dbReference>
<keyword evidence="4" id="KW-1185">Reference proteome</keyword>
<dbReference type="Pfam" id="PF02615">
    <property type="entry name" value="Ldh_2"/>
    <property type="match status" value="1"/>
</dbReference>
<comment type="similarity">
    <text evidence="1">Belongs to the LDH2/MDH2 oxidoreductase family.</text>
</comment>
<evidence type="ECO:0000256" key="1">
    <source>
        <dbReference type="ARBA" id="ARBA00006056"/>
    </source>
</evidence>
<dbReference type="InterPro" id="IPR003767">
    <property type="entry name" value="Malate/L-lactate_DH-like"/>
</dbReference>
<organism evidence="3 4">
    <name type="scientific">Bradyrhizobium nitroreducens</name>
    <dbReference type="NCBI Taxonomy" id="709803"/>
    <lineage>
        <taxon>Bacteria</taxon>
        <taxon>Pseudomonadati</taxon>
        <taxon>Pseudomonadota</taxon>
        <taxon>Alphaproteobacteria</taxon>
        <taxon>Hyphomicrobiales</taxon>
        <taxon>Nitrobacteraceae</taxon>
        <taxon>Bradyrhizobium</taxon>
    </lineage>
</organism>
<dbReference type="SUPFAM" id="SSF89733">
    <property type="entry name" value="L-sulfolactate dehydrogenase-like"/>
    <property type="match status" value="1"/>
</dbReference>
<dbReference type="InterPro" id="IPR043143">
    <property type="entry name" value="Mal/L-sulf/L-lact_DH-like_NADP"/>
</dbReference>
<evidence type="ECO:0000256" key="2">
    <source>
        <dbReference type="ARBA" id="ARBA00023002"/>
    </source>
</evidence>
<evidence type="ECO:0000313" key="4">
    <source>
        <dbReference type="Proteomes" id="UP000228930"/>
    </source>
</evidence>
<dbReference type="Gene3D" id="3.30.1370.60">
    <property type="entry name" value="Hypothetical oxidoreductase yiak, domain 2"/>
    <property type="match status" value="1"/>
</dbReference>
<accession>A0A2M6U6Y9</accession>
<proteinExistence type="inferred from homology"/>
<comment type="caution">
    <text evidence="3">The sequence shown here is derived from an EMBL/GenBank/DDBJ whole genome shotgun (WGS) entry which is preliminary data.</text>
</comment>
<dbReference type="PANTHER" id="PTHR11091:SF0">
    <property type="entry name" value="MALATE DEHYDROGENASE"/>
    <property type="match status" value="1"/>
</dbReference>
<reference evidence="3 4" key="1">
    <citation type="submission" date="2015-06" db="EMBL/GenBank/DDBJ databases">
        <title>Comparative genome analysis of nirS-carrying Bradyrhizobium sp. strains.</title>
        <authorList>
            <person name="Ishii S."/>
            <person name="Jang J."/>
            <person name="Nishizawa T."/>
            <person name="Senoo K."/>
        </authorList>
    </citation>
    <scope>NUCLEOTIDE SEQUENCE [LARGE SCALE GENOMIC DNA]</scope>
    <source>
        <strain evidence="3 4">TSA1</strain>
    </source>
</reference>
<evidence type="ECO:0000313" key="3">
    <source>
        <dbReference type="EMBL" id="PIT00349.1"/>
    </source>
</evidence>
<name>A0A2M6U6Y9_9BRAD</name>